<keyword evidence="6" id="KW-0479">Metal-binding</keyword>
<dbReference type="InterPro" id="IPR039356">
    <property type="entry name" value="YfbR/HDDC2"/>
</dbReference>
<evidence type="ECO:0000313" key="9">
    <source>
        <dbReference type="EMBL" id="RHF71293.1"/>
    </source>
</evidence>
<evidence type="ECO:0000256" key="4">
    <source>
        <dbReference type="ARBA" id="ARBA00011738"/>
    </source>
</evidence>
<gene>
    <name evidence="9" type="ORF">DW663_08840</name>
</gene>
<dbReference type="Gene3D" id="1.10.3210.10">
    <property type="entry name" value="Hypothetical protein af1432"/>
    <property type="match status" value="1"/>
</dbReference>
<dbReference type="AlphaFoldDB" id="A0A414PRY2"/>
<comment type="subunit">
    <text evidence="4">Homodimer.</text>
</comment>
<evidence type="ECO:0000256" key="3">
    <source>
        <dbReference type="ARBA" id="ARBA00001941"/>
    </source>
</evidence>
<dbReference type="RefSeq" id="WP_005887407.1">
    <property type="nucleotide sequence ID" value="NZ_CABMMQ010000002.1"/>
</dbReference>
<dbReference type="Pfam" id="PF13023">
    <property type="entry name" value="HD_3"/>
    <property type="match status" value="1"/>
</dbReference>
<accession>A0A414PRY2</accession>
<comment type="catalytic activity">
    <reaction evidence="1">
        <text>a 2'-deoxyribonucleoside 5'-phosphate + H2O = a 2'-deoxyribonucleoside + phosphate</text>
        <dbReference type="Rhea" id="RHEA:36167"/>
        <dbReference type="ChEBI" id="CHEBI:15377"/>
        <dbReference type="ChEBI" id="CHEBI:18274"/>
        <dbReference type="ChEBI" id="CHEBI:43474"/>
        <dbReference type="ChEBI" id="CHEBI:65317"/>
        <dbReference type="EC" id="3.1.3.89"/>
    </reaction>
</comment>
<comment type="cofactor">
    <cofactor evidence="2">
        <name>Mn(2+)</name>
        <dbReference type="ChEBI" id="CHEBI:29035"/>
    </cofactor>
</comment>
<dbReference type="SUPFAM" id="SSF109604">
    <property type="entry name" value="HD-domain/PDEase-like"/>
    <property type="match status" value="1"/>
</dbReference>
<dbReference type="GO" id="GO:0002953">
    <property type="term" value="F:5'-deoxynucleotidase activity"/>
    <property type="evidence" value="ECO:0007669"/>
    <property type="project" value="UniProtKB-EC"/>
</dbReference>
<dbReference type="PANTHER" id="PTHR11845">
    <property type="entry name" value="5'-DEOXYNUCLEOTIDASE HDDC2"/>
    <property type="match status" value="1"/>
</dbReference>
<evidence type="ECO:0000259" key="8">
    <source>
        <dbReference type="Pfam" id="PF13023"/>
    </source>
</evidence>
<dbReference type="GO" id="GO:0046872">
    <property type="term" value="F:metal ion binding"/>
    <property type="evidence" value="ECO:0007669"/>
    <property type="project" value="UniProtKB-KW"/>
</dbReference>
<sequence length="201" mass="23989">MSKLQNQINFLMEIDKVKGILRQSVILGDTNRRENDAEHSWHMAICAITLKEYVEFDKIDIERVLKMILLHDVVEIYSDDTPAFSKYDKEEKFRKELAAAEKIFSLLPEEQYKEYFKLWLEFENMESDDSKFANVFDRFQGFIQNLSSDGHTWKKWSVNKDMVIKRLEPVVKYAPRLFEEFVFPEIEKYIERGIIKNNIGE</sequence>
<organism evidence="9 10">
    <name type="scientific">Fusobacterium mortiferum</name>
    <dbReference type="NCBI Taxonomy" id="850"/>
    <lineage>
        <taxon>Bacteria</taxon>
        <taxon>Fusobacteriati</taxon>
        <taxon>Fusobacteriota</taxon>
        <taxon>Fusobacteriia</taxon>
        <taxon>Fusobacteriales</taxon>
        <taxon>Fusobacteriaceae</taxon>
        <taxon>Fusobacterium</taxon>
    </lineage>
</organism>
<dbReference type="EC" id="3.1.3.89" evidence="5"/>
<name>A0A414PRY2_FUSMR</name>
<proteinExistence type="predicted"/>
<evidence type="ECO:0000256" key="5">
    <source>
        <dbReference type="ARBA" id="ARBA00012964"/>
    </source>
</evidence>
<dbReference type="InterPro" id="IPR006674">
    <property type="entry name" value="HD_domain"/>
</dbReference>
<dbReference type="InterPro" id="IPR003607">
    <property type="entry name" value="HD/PDEase_dom"/>
</dbReference>
<evidence type="ECO:0000256" key="2">
    <source>
        <dbReference type="ARBA" id="ARBA00001936"/>
    </source>
</evidence>
<evidence type="ECO:0000256" key="1">
    <source>
        <dbReference type="ARBA" id="ARBA00001638"/>
    </source>
</evidence>
<evidence type="ECO:0000256" key="6">
    <source>
        <dbReference type="ARBA" id="ARBA00022723"/>
    </source>
</evidence>
<evidence type="ECO:0000256" key="7">
    <source>
        <dbReference type="ARBA" id="ARBA00022801"/>
    </source>
</evidence>
<dbReference type="GO" id="GO:0005737">
    <property type="term" value="C:cytoplasm"/>
    <property type="evidence" value="ECO:0007669"/>
    <property type="project" value="TreeGrafter"/>
</dbReference>
<comment type="cofactor">
    <cofactor evidence="3">
        <name>Co(2+)</name>
        <dbReference type="ChEBI" id="CHEBI:48828"/>
    </cofactor>
</comment>
<evidence type="ECO:0000313" key="10">
    <source>
        <dbReference type="Proteomes" id="UP000284676"/>
    </source>
</evidence>
<dbReference type="Proteomes" id="UP000284676">
    <property type="component" value="Unassembled WGS sequence"/>
</dbReference>
<comment type="caution">
    <text evidence="9">The sequence shown here is derived from an EMBL/GenBank/DDBJ whole genome shotgun (WGS) entry which is preliminary data.</text>
</comment>
<reference evidence="9 10" key="1">
    <citation type="submission" date="2018-08" db="EMBL/GenBank/DDBJ databases">
        <title>A genome reference for cultivated species of the human gut microbiota.</title>
        <authorList>
            <person name="Zou Y."/>
            <person name="Xue W."/>
            <person name="Luo G."/>
        </authorList>
    </citation>
    <scope>NUCLEOTIDE SEQUENCE [LARGE SCALE GENOMIC DNA]</scope>
    <source>
        <strain evidence="9 10">AM25-1</strain>
    </source>
</reference>
<dbReference type="PANTHER" id="PTHR11845:SF13">
    <property type="entry name" value="5'-DEOXYNUCLEOTIDASE HDDC2"/>
    <property type="match status" value="1"/>
</dbReference>
<keyword evidence="7" id="KW-0378">Hydrolase</keyword>
<dbReference type="CDD" id="cd00077">
    <property type="entry name" value="HDc"/>
    <property type="match status" value="1"/>
</dbReference>
<dbReference type="EMBL" id="QRHL01000016">
    <property type="protein sequence ID" value="RHF71293.1"/>
    <property type="molecule type" value="Genomic_DNA"/>
</dbReference>
<feature type="domain" description="HD" evidence="8">
    <location>
        <begin position="14"/>
        <end position="170"/>
    </location>
</feature>
<dbReference type="GeneID" id="62763952"/>
<protein>
    <recommendedName>
        <fullName evidence="5">5'-deoxynucleotidase</fullName>
        <ecNumber evidence="5">3.1.3.89</ecNumber>
    </recommendedName>
</protein>